<feature type="compositionally biased region" description="Low complexity" evidence="1">
    <location>
        <begin position="16"/>
        <end position="36"/>
    </location>
</feature>
<feature type="region of interest" description="Disordered" evidence="1">
    <location>
        <begin position="90"/>
        <end position="122"/>
    </location>
</feature>
<accession>B9TJA6</accession>
<feature type="compositionally biased region" description="Basic and acidic residues" evidence="1">
    <location>
        <begin position="1"/>
        <end position="10"/>
    </location>
</feature>
<evidence type="ECO:0000313" key="2">
    <source>
        <dbReference type="EMBL" id="EEF24057.1"/>
    </source>
</evidence>
<feature type="compositionally biased region" description="Basic and acidic residues" evidence="1">
    <location>
        <begin position="174"/>
        <end position="189"/>
    </location>
</feature>
<evidence type="ECO:0000313" key="3">
    <source>
        <dbReference type="Proteomes" id="UP000008311"/>
    </source>
</evidence>
<feature type="compositionally biased region" description="Basic and acidic residues" evidence="1">
    <location>
        <begin position="90"/>
        <end position="102"/>
    </location>
</feature>
<dbReference type="InParanoid" id="B9TJA6"/>
<feature type="region of interest" description="Disordered" evidence="1">
    <location>
        <begin position="158"/>
        <end position="189"/>
    </location>
</feature>
<feature type="non-terminal residue" evidence="2">
    <location>
        <position position="1"/>
    </location>
</feature>
<protein>
    <submittedName>
        <fullName evidence="2">Uncharacterized protein</fullName>
    </submittedName>
</protein>
<dbReference type="AlphaFoldDB" id="B9TJA6"/>
<reference evidence="3" key="1">
    <citation type="journal article" date="2010" name="Nat. Biotechnol.">
        <title>Draft genome sequence of the oilseed species Ricinus communis.</title>
        <authorList>
            <person name="Chan A.P."/>
            <person name="Crabtree J."/>
            <person name="Zhao Q."/>
            <person name="Lorenzi H."/>
            <person name="Orvis J."/>
            <person name="Puiu D."/>
            <person name="Melake-Berhan A."/>
            <person name="Jones K.M."/>
            <person name="Redman J."/>
            <person name="Chen G."/>
            <person name="Cahoon E.B."/>
            <person name="Gedil M."/>
            <person name="Stanke M."/>
            <person name="Haas B.J."/>
            <person name="Wortman J.R."/>
            <person name="Fraser-Liggett C.M."/>
            <person name="Ravel J."/>
            <person name="Rabinowicz P.D."/>
        </authorList>
    </citation>
    <scope>NUCLEOTIDE SEQUENCE [LARGE SCALE GENOMIC DNA]</scope>
    <source>
        <strain evidence="3">cv. Hale</strain>
    </source>
</reference>
<evidence type="ECO:0000256" key="1">
    <source>
        <dbReference type="SAM" id="MobiDB-lite"/>
    </source>
</evidence>
<keyword evidence="3" id="KW-1185">Reference proteome</keyword>
<name>B9TJA6_RICCO</name>
<dbReference type="EMBL" id="EQ983627">
    <property type="protein sequence ID" value="EEF24057.1"/>
    <property type="molecule type" value="Genomic_DNA"/>
</dbReference>
<sequence length="212" mass="23384">PEQEYRHGGQDHLVLGQCAQPQAAAQGGPPAQLPAAHRTPHQQGAGREEGHQHDFMVEEVHPLVVVGDAHGRQQGQRGVAAAAQVIQQLPEKEQARQREKRAGGVAGARRQPEQMDRHRKQPGRQGWVLVVAPLQAVHPGQLFEVVLGCREAGAVDLQQPDHRKEKEADEDLDVQGKRRGDDKCAGTGEIPRKAVERELQRWLRTLGLREAL</sequence>
<gene>
    <name evidence="2" type="ORF">RCOM_1832280</name>
</gene>
<organism evidence="2 3">
    <name type="scientific">Ricinus communis</name>
    <name type="common">Castor bean</name>
    <dbReference type="NCBI Taxonomy" id="3988"/>
    <lineage>
        <taxon>Eukaryota</taxon>
        <taxon>Viridiplantae</taxon>
        <taxon>Streptophyta</taxon>
        <taxon>Embryophyta</taxon>
        <taxon>Tracheophyta</taxon>
        <taxon>Spermatophyta</taxon>
        <taxon>Magnoliopsida</taxon>
        <taxon>eudicotyledons</taxon>
        <taxon>Gunneridae</taxon>
        <taxon>Pentapetalae</taxon>
        <taxon>rosids</taxon>
        <taxon>fabids</taxon>
        <taxon>Malpighiales</taxon>
        <taxon>Euphorbiaceae</taxon>
        <taxon>Acalyphoideae</taxon>
        <taxon>Acalypheae</taxon>
        <taxon>Ricinus</taxon>
    </lineage>
</organism>
<proteinExistence type="predicted"/>
<dbReference type="Proteomes" id="UP000008311">
    <property type="component" value="Unassembled WGS sequence"/>
</dbReference>
<feature type="region of interest" description="Disordered" evidence="1">
    <location>
        <begin position="1"/>
        <end position="52"/>
    </location>
</feature>